<name>A0A6M4MB00_9ALTE</name>
<evidence type="ECO:0000256" key="1">
    <source>
        <dbReference type="ARBA" id="ARBA00022543"/>
    </source>
</evidence>
<feature type="domain" description="Phytochrome chromophore attachment site" evidence="6">
    <location>
        <begin position="137"/>
        <end position="292"/>
    </location>
</feature>
<dbReference type="InterPro" id="IPR001294">
    <property type="entry name" value="Phytochrome"/>
</dbReference>
<dbReference type="RefSeq" id="WP_075608313.1">
    <property type="nucleotide sequence ID" value="NZ_CP052766.1"/>
</dbReference>
<dbReference type="GO" id="GO:0009584">
    <property type="term" value="P:detection of visible light"/>
    <property type="evidence" value="ECO:0007669"/>
    <property type="project" value="InterPro"/>
</dbReference>
<dbReference type="PROSITE" id="PS50046">
    <property type="entry name" value="PHYTOCHROME_2"/>
    <property type="match status" value="1"/>
</dbReference>
<keyword evidence="4" id="KW-0675">Receptor</keyword>
<evidence type="ECO:0000256" key="5">
    <source>
        <dbReference type="SAM" id="MobiDB-lite"/>
    </source>
</evidence>
<dbReference type="Pfam" id="PF08446">
    <property type="entry name" value="PAS_2"/>
    <property type="match status" value="1"/>
</dbReference>
<dbReference type="Pfam" id="PF00360">
    <property type="entry name" value="PHY"/>
    <property type="match status" value="1"/>
</dbReference>
<dbReference type="GO" id="GO:0006355">
    <property type="term" value="P:regulation of DNA-templated transcription"/>
    <property type="evidence" value="ECO:0007669"/>
    <property type="project" value="InterPro"/>
</dbReference>
<evidence type="ECO:0000259" key="6">
    <source>
        <dbReference type="PROSITE" id="PS50046"/>
    </source>
</evidence>
<dbReference type="EMBL" id="CP052766">
    <property type="protein sequence ID" value="QJR80374.1"/>
    <property type="molecule type" value="Genomic_DNA"/>
</dbReference>
<dbReference type="OrthoDB" id="9808408at2"/>
<dbReference type="SUPFAM" id="SSF55785">
    <property type="entry name" value="PYP-like sensor domain (PAS domain)"/>
    <property type="match status" value="1"/>
</dbReference>
<evidence type="ECO:0000256" key="4">
    <source>
        <dbReference type="ARBA" id="ARBA00023170"/>
    </source>
</evidence>
<proteinExistence type="predicted"/>
<dbReference type="InterPro" id="IPR035965">
    <property type="entry name" value="PAS-like_dom_sf"/>
</dbReference>
<dbReference type="PRINTS" id="PR01033">
    <property type="entry name" value="PHYTOCHROME"/>
</dbReference>
<dbReference type="Proteomes" id="UP000219285">
    <property type="component" value="Chromosome"/>
</dbReference>
<sequence length="495" mass="55887">MRIEDLLANCEKEQLHLTGKIQNFGALLRIDDKTLNVTHVSENCALFCGESPESLLGKSVSAISWLHDDDFQALPENAGSRTLLLYREANGIPVHIRLIRGKGFYIVEVEAMPEEKSRASLSELEAMLYPSSGASWNDSDYFDRLLNTLSSLISYERAMLYRFEEDWVGEVVAEHTVNAEILYKNLKFPASDIPEIARKMYFENPSRLIAAVAAEPVTVISRENAIPDLTWSDLRSASPVHLEYLKNMGVMSSYSIGLIISGKLWGIVACHHPKPIYFDAETRSKAEALVKQFCSVYKTYKARQRVRQLGEADNKVHDMLLLCLGERASSVACANLAFWLKQNFYCTTVAIVINGQWYQNGELIDESTLNKLDRYLSRDVSNHIFHTQNMSSEQDDEALATASTRGVMAIRLSYEKQALRCYILRPPEAQHTYWAGNPKKASQQASNTGALSPRSSFEKWTQVRGNESRPWTVEDQLLVKKLRAVLLKNIKAFSG</sequence>
<dbReference type="KEGG" id="apel:CA267_006090"/>
<keyword evidence="3" id="KW-0157">Chromophore</keyword>
<dbReference type="Gene3D" id="3.30.450.40">
    <property type="match status" value="1"/>
</dbReference>
<reference evidence="7 8" key="2">
    <citation type="submission" date="2020-04" db="EMBL/GenBank/DDBJ databases">
        <title>Complete genome sequence of Alteromonas pelagimontana 5.12T.</title>
        <authorList>
            <person name="Sinha R.K."/>
            <person name="Krishnan K.P."/>
            <person name="Kurian J.P."/>
        </authorList>
    </citation>
    <scope>NUCLEOTIDE SEQUENCE [LARGE SCALE GENOMIC DNA]</scope>
    <source>
        <strain evidence="7 8">5.12</strain>
    </source>
</reference>
<gene>
    <name evidence="7" type="ORF">CA267_006090</name>
</gene>
<keyword evidence="2" id="KW-0716">Sensory transduction</keyword>
<evidence type="ECO:0000313" key="8">
    <source>
        <dbReference type="Proteomes" id="UP000219285"/>
    </source>
</evidence>
<dbReference type="Gene3D" id="3.30.450.20">
    <property type="entry name" value="PAS domain"/>
    <property type="match status" value="1"/>
</dbReference>
<dbReference type="Gene3D" id="3.30.450.270">
    <property type="match status" value="1"/>
</dbReference>
<dbReference type="InterPro" id="IPR003018">
    <property type="entry name" value="GAF"/>
</dbReference>
<dbReference type="SUPFAM" id="SSF55781">
    <property type="entry name" value="GAF domain-like"/>
    <property type="match status" value="2"/>
</dbReference>
<dbReference type="GO" id="GO:0009881">
    <property type="term" value="F:photoreceptor activity"/>
    <property type="evidence" value="ECO:0007669"/>
    <property type="project" value="UniProtKB-KW"/>
</dbReference>
<feature type="region of interest" description="Disordered" evidence="5">
    <location>
        <begin position="437"/>
        <end position="459"/>
    </location>
</feature>
<organism evidence="7 8">
    <name type="scientific">Alteromonas pelagimontana</name>
    <dbReference type="NCBI Taxonomy" id="1858656"/>
    <lineage>
        <taxon>Bacteria</taxon>
        <taxon>Pseudomonadati</taxon>
        <taxon>Pseudomonadota</taxon>
        <taxon>Gammaproteobacteria</taxon>
        <taxon>Alteromonadales</taxon>
        <taxon>Alteromonadaceae</taxon>
        <taxon>Alteromonas/Salinimonas group</taxon>
        <taxon>Alteromonas</taxon>
    </lineage>
</organism>
<dbReference type="InterPro" id="IPR029016">
    <property type="entry name" value="GAF-like_dom_sf"/>
</dbReference>
<dbReference type="InterPro" id="IPR016132">
    <property type="entry name" value="Phyto_chromo_attachment"/>
</dbReference>
<dbReference type="AlphaFoldDB" id="A0A6M4MB00"/>
<keyword evidence="1" id="KW-0600">Photoreceptor protein</keyword>
<keyword evidence="8" id="KW-1185">Reference proteome</keyword>
<dbReference type="InterPro" id="IPR043150">
    <property type="entry name" value="Phytochrome_PHY_sf"/>
</dbReference>
<dbReference type="InterPro" id="IPR013515">
    <property type="entry name" value="Phytochrome_cen-reg"/>
</dbReference>
<accession>A0A6M4MB00</accession>
<reference evidence="8" key="1">
    <citation type="submission" date="2014-12" db="EMBL/GenBank/DDBJ databases">
        <title>Complete genome sequence of a multi-drug resistant Klebsiella pneumoniae.</title>
        <authorList>
            <person name="Hua X."/>
            <person name="Chen Q."/>
            <person name="Li X."/>
            <person name="Feng Y."/>
            <person name="Ruan Z."/>
            <person name="Yu Y."/>
        </authorList>
    </citation>
    <scope>NUCLEOTIDE SEQUENCE [LARGE SCALE GENOMIC DNA]</scope>
    <source>
        <strain evidence="8">5.12</strain>
    </source>
</reference>
<evidence type="ECO:0000313" key="7">
    <source>
        <dbReference type="EMBL" id="QJR80374.1"/>
    </source>
</evidence>
<dbReference type="InterPro" id="IPR013654">
    <property type="entry name" value="PAS_2"/>
</dbReference>
<feature type="compositionally biased region" description="Polar residues" evidence="5">
    <location>
        <begin position="440"/>
        <end position="459"/>
    </location>
</feature>
<dbReference type="Pfam" id="PF01590">
    <property type="entry name" value="GAF"/>
    <property type="match status" value="1"/>
</dbReference>
<evidence type="ECO:0000256" key="2">
    <source>
        <dbReference type="ARBA" id="ARBA00022606"/>
    </source>
</evidence>
<evidence type="ECO:0000256" key="3">
    <source>
        <dbReference type="ARBA" id="ARBA00022991"/>
    </source>
</evidence>
<protein>
    <submittedName>
        <fullName evidence="7">GAF domain-containing protein</fullName>
    </submittedName>
</protein>